<organism evidence="3 4">
    <name type="scientific">Stutzerimonas stutzeri</name>
    <name type="common">Pseudomonas stutzeri</name>
    <dbReference type="NCBI Taxonomy" id="316"/>
    <lineage>
        <taxon>Bacteria</taxon>
        <taxon>Pseudomonadati</taxon>
        <taxon>Pseudomonadota</taxon>
        <taxon>Gammaproteobacteria</taxon>
        <taxon>Pseudomonadales</taxon>
        <taxon>Pseudomonadaceae</taxon>
        <taxon>Stutzerimonas</taxon>
    </lineage>
</organism>
<proteinExistence type="predicted"/>
<feature type="compositionally biased region" description="Polar residues" evidence="1">
    <location>
        <begin position="1"/>
        <end position="13"/>
    </location>
</feature>
<sequence>MSTHKIASQTFPQTKGARASASQLLLRAWRMLRRWNQLARQRHQLAGLSDEMLKDIGRSRADVEWEASRPFWDDPDRR</sequence>
<gene>
    <name evidence="3" type="ORF">CXK99_00470</name>
</gene>
<accession>A0A2N8RJF8</accession>
<evidence type="ECO:0000256" key="1">
    <source>
        <dbReference type="SAM" id="MobiDB-lite"/>
    </source>
</evidence>
<protein>
    <submittedName>
        <fullName evidence="3">DUF1127 domain-containing protein</fullName>
    </submittedName>
</protein>
<name>A0A2N8RJF8_STUST</name>
<evidence type="ECO:0000259" key="2">
    <source>
        <dbReference type="Pfam" id="PF06568"/>
    </source>
</evidence>
<dbReference type="AlphaFoldDB" id="A0A2N8RJF8"/>
<comment type="caution">
    <text evidence="3">The sequence shown here is derived from an EMBL/GenBank/DDBJ whole genome shotgun (WGS) entry which is preliminary data.</text>
</comment>
<dbReference type="Proteomes" id="UP000236003">
    <property type="component" value="Unassembled WGS sequence"/>
</dbReference>
<dbReference type="RefSeq" id="WP_003283743.1">
    <property type="nucleotide sequence ID" value="NZ_CP036186.1"/>
</dbReference>
<evidence type="ECO:0000313" key="3">
    <source>
        <dbReference type="EMBL" id="PNF61244.1"/>
    </source>
</evidence>
<dbReference type="InterPro" id="IPR009506">
    <property type="entry name" value="YjiS-like"/>
</dbReference>
<reference evidence="3 4" key="1">
    <citation type="submission" date="2018-01" db="EMBL/GenBank/DDBJ databases">
        <title>Denitrification phenotypes of diverse strains of Pseudomonas stutzeri.</title>
        <authorList>
            <person name="Milligan D.A."/>
            <person name="Bergaust L."/>
            <person name="Bakken L.R."/>
            <person name="Frostegard A."/>
        </authorList>
    </citation>
    <scope>NUCLEOTIDE SEQUENCE [LARGE SCALE GENOMIC DNA]</scope>
    <source>
        <strain evidence="3 4">CCUG 44592</strain>
    </source>
</reference>
<dbReference type="Pfam" id="PF06568">
    <property type="entry name" value="YjiS-like"/>
    <property type="match status" value="1"/>
</dbReference>
<evidence type="ECO:0000313" key="4">
    <source>
        <dbReference type="Proteomes" id="UP000236003"/>
    </source>
</evidence>
<feature type="domain" description="YjiS-like" evidence="2">
    <location>
        <begin position="29"/>
        <end position="64"/>
    </location>
</feature>
<feature type="region of interest" description="Disordered" evidence="1">
    <location>
        <begin position="1"/>
        <end position="20"/>
    </location>
</feature>
<dbReference type="EMBL" id="POUM01000001">
    <property type="protein sequence ID" value="PNF61244.1"/>
    <property type="molecule type" value="Genomic_DNA"/>
</dbReference>